<keyword evidence="1" id="KW-1133">Transmembrane helix</keyword>
<gene>
    <name evidence="3" type="ORF">COT81_05685</name>
</gene>
<organism evidence="3 4">
    <name type="scientific">Candidatus Buchananbacteria bacterium CG10_big_fil_rev_8_21_14_0_10_42_9</name>
    <dbReference type="NCBI Taxonomy" id="1974526"/>
    <lineage>
        <taxon>Bacteria</taxon>
        <taxon>Candidatus Buchananiibacteriota</taxon>
    </lineage>
</organism>
<feature type="chain" id="PRO_5013601193" evidence="2">
    <location>
        <begin position="23"/>
        <end position="115"/>
    </location>
</feature>
<feature type="transmembrane region" description="Helical" evidence="1">
    <location>
        <begin position="46"/>
        <end position="66"/>
    </location>
</feature>
<sequence>MKKLVGSLSGLAAFSAALPALAVDVGLNYGTALGLGTRDIRETILAIISALFGFLGVLAILIVLYAGFKWMTAGGNEDKVAEAKKLLAAGVIGLIIVLTAFSIATFVVDSIINNL</sequence>
<comment type="caution">
    <text evidence="3">The sequence shown here is derived from an EMBL/GenBank/DDBJ whole genome shotgun (WGS) entry which is preliminary data.</text>
</comment>
<accession>A0A2H0W233</accession>
<evidence type="ECO:0000313" key="3">
    <source>
        <dbReference type="EMBL" id="PIS04561.1"/>
    </source>
</evidence>
<keyword evidence="2" id="KW-0732">Signal</keyword>
<evidence type="ECO:0000256" key="2">
    <source>
        <dbReference type="SAM" id="SignalP"/>
    </source>
</evidence>
<dbReference type="InterPro" id="IPR043993">
    <property type="entry name" value="T4SS_pilin"/>
</dbReference>
<feature type="signal peptide" evidence="2">
    <location>
        <begin position="1"/>
        <end position="22"/>
    </location>
</feature>
<name>A0A2H0W233_9BACT</name>
<proteinExistence type="predicted"/>
<dbReference type="AlphaFoldDB" id="A0A2H0W233"/>
<protein>
    <submittedName>
        <fullName evidence="3">Uncharacterized protein</fullName>
    </submittedName>
</protein>
<feature type="transmembrane region" description="Helical" evidence="1">
    <location>
        <begin position="86"/>
        <end position="108"/>
    </location>
</feature>
<keyword evidence="1" id="KW-0812">Transmembrane</keyword>
<dbReference type="Pfam" id="PF18895">
    <property type="entry name" value="T4SS_pilin"/>
    <property type="match status" value="1"/>
</dbReference>
<evidence type="ECO:0000256" key="1">
    <source>
        <dbReference type="SAM" id="Phobius"/>
    </source>
</evidence>
<reference evidence="4" key="1">
    <citation type="submission" date="2017-09" db="EMBL/GenBank/DDBJ databases">
        <title>Depth-based differentiation of microbial function through sediment-hosted aquifers and enrichment of novel symbionts in the deep terrestrial subsurface.</title>
        <authorList>
            <person name="Probst A.J."/>
            <person name="Ladd B."/>
            <person name="Jarett J.K."/>
            <person name="Geller-Mcgrath D.E."/>
            <person name="Sieber C.M.K."/>
            <person name="Emerson J.B."/>
            <person name="Anantharaman K."/>
            <person name="Thomas B.C."/>
            <person name="Malmstrom R."/>
            <person name="Stieglmeier M."/>
            <person name="Klingl A."/>
            <person name="Woyke T."/>
            <person name="Ryan C.M."/>
            <person name="Banfield J.F."/>
        </authorList>
    </citation>
    <scope>NUCLEOTIDE SEQUENCE [LARGE SCALE GENOMIC DNA]</scope>
</reference>
<evidence type="ECO:0000313" key="4">
    <source>
        <dbReference type="Proteomes" id="UP000230935"/>
    </source>
</evidence>
<keyword evidence="1" id="KW-0472">Membrane</keyword>
<dbReference type="Proteomes" id="UP000230935">
    <property type="component" value="Unassembled WGS sequence"/>
</dbReference>
<dbReference type="EMBL" id="PEZZ01000049">
    <property type="protein sequence ID" value="PIS04561.1"/>
    <property type="molecule type" value="Genomic_DNA"/>
</dbReference>